<gene>
    <name evidence="2" type="primary">jg5115</name>
    <name evidence="2" type="ORF">PAEG_LOCUS20094</name>
</gene>
<dbReference type="AlphaFoldDB" id="A0A8S4S129"/>
<accession>A0A8S4S129</accession>
<comment type="caution">
    <text evidence="2">The sequence shown here is derived from an EMBL/GenBank/DDBJ whole genome shotgun (WGS) entry which is preliminary data.</text>
</comment>
<name>A0A8S4S129_9NEOP</name>
<feature type="compositionally biased region" description="Basic and acidic residues" evidence="1">
    <location>
        <begin position="1"/>
        <end position="26"/>
    </location>
</feature>
<dbReference type="EMBL" id="CAKXAJ010025799">
    <property type="protein sequence ID" value="CAH2244104.1"/>
    <property type="molecule type" value="Genomic_DNA"/>
</dbReference>
<dbReference type="Proteomes" id="UP000838756">
    <property type="component" value="Unassembled WGS sequence"/>
</dbReference>
<evidence type="ECO:0000256" key="1">
    <source>
        <dbReference type="SAM" id="MobiDB-lite"/>
    </source>
</evidence>
<sequence>MSQDTELTRERGVARDRSHKIQDTNKRHTRQRSLETCRICKNCQSPKQMQLGHKTQRSEELQKLQELHELQEVNSERMELDAIDAKKTGEATIGDASRGAYIWDAGFG</sequence>
<proteinExistence type="predicted"/>
<reference evidence="2" key="1">
    <citation type="submission" date="2022-03" db="EMBL/GenBank/DDBJ databases">
        <authorList>
            <person name="Lindestad O."/>
        </authorList>
    </citation>
    <scope>NUCLEOTIDE SEQUENCE</scope>
</reference>
<keyword evidence="3" id="KW-1185">Reference proteome</keyword>
<feature type="region of interest" description="Disordered" evidence="1">
    <location>
        <begin position="1"/>
        <end position="32"/>
    </location>
</feature>
<evidence type="ECO:0000313" key="3">
    <source>
        <dbReference type="Proteomes" id="UP000838756"/>
    </source>
</evidence>
<protein>
    <submittedName>
        <fullName evidence="2">Jg5115 protein</fullName>
    </submittedName>
</protein>
<evidence type="ECO:0000313" key="2">
    <source>
        <dbReference type="EMBL" id="CAH2244104.1"/>
    </source>
</evidence>
<organism evidence="2 3">
    <name type="scientific">Pararge aegeria aegeria</name>
    <dbReference type="NCBI Taxonomy" id="348720"/>
    <lineage>
        <taxon>Eukaryota</taxon>
        <taxon>Metazoa</taxon>
        <taxon>Ecdysozoa</taxon>
        <taxon>Arthropoda</taxon>
        <taxon>Hexapoda</taxon>
        <taxon>Insecta</taxon>
        <taxon>Pterygota</taxon>
        <taxon>Neoptera</taxon>
        <taxon>Endopterygota</taxon>
        <taxon>Lepidoptera</taxon>
        <taxon>Glossata</taxon>
        <taxon>Ditrysia</taxon>
        <taxon>Papilionoidea</taxon>
        <taxon>Nymphalidae</taxon>
        <taxon>Satyrinae</taxon>
        <taxon>Satyrini</taxon>
        <taxon>Parargina</taxon>
        <taxon>Pararge</taxon>
    </lineage>
</organism>